<accession>N4WJL4</accession>
<gene>
    <name evidence="6" type="ORF">J416_11347</name>
</gene>
<proteinExistence type="predicted"/>
<name>N4WJL4_9BACI</name>
<evidence type="ECO:0000256" key="3">
    <source>
        <dbReference type="ARBA" id="ARBA00022989"/>
    </source>
</evidence>
<evidence type="ECO:0000256" key="2">
    <source>
        <dbReference type="ARBA" id="ARBA00022692"/>
    </source>
</evidence>
<dbReference type="AlphaFoldDB" id="N4WJL4"/>
<dbReference type="InterPro" id="IPR035906">
    <property type="entry name" value="MetI-like_sf"/>
</dbReference>
<protein>
    <submittedName>
        <fullName evidence="6">Glutamine ABC transporter permease</fullName>
    </submittedName>
</protein>
<dbReference type="eggNOG" id="COG0765">
    <property type="taxonomic scope" value="Bacteria"/>
</dbReference>
<feature type="transmembrane region" description="Helical" evidence="5">
    <location>
        <begin position="28"/>
        <end position="49"/>
    </location>
</feature>
<keyword evidence="3 5" id="KW-1133">Transmembrane helix</keyword>
<organism evidence="6 7">
    <name type="scientific">Gracilibacillus halophilus YIM-C55.5</name>
    <dbReference type="NCBI Taxonomy" id="1308866"/>
    <lineage>
        <taxon>Bacteria</taxon>
        <taxon>Bacillati</taxon>
        <taxon>Bacillota</taxon>
        <taxon>Bacilli</taxon>
        <taxon>Bacillales</taxon>
        <taxon>Bacillaceae</taxon>
        <taxon>Gracilibacillus</taxon>
    </lineage>
</organism>
<dbReference type="GO" id="GO:0016020">
    <property type="term" value="C:membrane"/>
    <property type="evidence" value="ECO:0007669"/>
    <property type="project" value="UniProtKB-SubCell"/>
</dbReference>
<comment type="caution">
    <text evidence="6">The sequence shown here is derived from an EMBL/GenBank/DDBJ whole genome shotgun (WGS) entry which is preliminary data.</text>
</comment>
<feature type="non-terminal residue" evidence="6">
    <location>
        <position position="1"/>
    </location>
</feature>
<evidence type="ECO:0000256" key="1">
    <source>
        <dbReference type="ARBA" id="ARBA00004141"/>
    </source>
</evidence>
<evidence type="ECO:0000256" key="4">
    <source>
        <dbReference type="ARBA" id="ARBA00023136"/>
    </source>
</evidence>
<keyword evidence="4 5" id="KW-0472">Membrane</keyword>
<dbReference type="STRING" id="1308866.J416_11347"/>
<dbReference type="EMBL" id="APML01000047">
    <property type="protein sequence ID" value="ENH96357.1"/>
    <property type="molecule type" value="Genomic_DNA"/>
</dbReference>
<reference evidence="6 7" key="1">
    <citation type="submission" date="2013-03" db="EMBL/GenBank/DDBJ databases">
        <title>Draft genome sequence of Gracibacillus halophilus YIM-C55.5, a moderately halophilic and thermophilic organism from the Xiaochaidamu salt lake.</title>
        <authorList>
            <person name="Sugumar T."/>
            <person name="Polireddy D.R."/>
            <person name="Antony A."/>
            <person name="Madhava Y.R."/>
            <person name="Sivakumar N."/>
        </authorList>
    </citation>
    <scope>NUCLEOTIDE SEQUENCE [LARGE SCALE GENOMIC DNA]</scope>
    <source>
        <strain evidence="6 7">YIM-C55.5</strain>
    </source>
</reference>
<dbReference type="PATRIC" id="fig|1308866.3.peg.2293"/>
<evidence type="ECO:0000313" key="7">
    <source>
        <dbReference type="Proteomes" id="UP000012283"/>
    </source>
</evidence>
<comment type="subcellular location">
    <subcellularLocation>
        <location evidence="1">Membrane</location>
        <topology evidence="1">Multi-pass membrane protein</topology>
    </subcellularLocation>
</comment>
<sequence length="56" mass="6539">LGAMIAAPELLYWGRAAVGQYYRVWEPYLMVALIYLVLTLTLTYLLNYVEKRLDVK</sequence>
<dbReference type="Gene3D" id="1.10.3720.10">
    <property type="entry name" value="MetI-like"/>
    <property type="match status" value="1"/>
</dbReference>
<keyword evidence="7" id="KW-1185">Reference proteome</keyword>
<keyword evidence="2 5" id="KW-0812">Transmembrane</keyword>
<evidence type="ECO:0000313" key="6">
    <source>
        <dbReference type="EMBL" id="ENH96357.1"/>
    </source>
</evidence>
<evidence type="ECO:0000256" key="5">
    <source>
        <dbReference type="SAM" id="Phobius"/>
    </source>
</evidence>
<dbReference type="Proteomes" id="UP000012283">
    <property type="component" value="Unassembled WGS sequence"/>
</dbReference>